<evidence type="ECO:0000313" key="3">
    <source>
        <dbReference type="EMBL" id="KGB35605.1"/>
    </source>
</evidence>
<evidence type="ECO:0000313" key="2">
    <source>
        <dbReference type="EMBL" id="KAH9583156.1"/>
    </source>
</evidence>
<dbReference type="EMBL" id="KL250699">
    <property type="protein sequence ID" value="KGB35605.1"/>
    <property type="molecule type" value="Genomic_DNA"/>
</dbReference>
<organism evidence="3">
    <name type="scientific">Schistosoma haematobium</name>
    <name type="common">Blood fluke</name>
    <dbReference type="NCBI Taxonomy" id="6185"/>
    <lineage>
        <taxon>Eukaryota</taxon>
        <taxon>Metazoa</taxon>
        <taxon>Spiralia</taxon>
        <taxon>Lophotrochozoa</taxon>
        <taxon>Platyhelminthes</taxon>
        <taxon>Trematoda</taxon>
        <taxon>Digenea</taxon>
        <taxon>Strigeidida</taxon>
        <taxon>Schistosomatoidea</taxon>
        <taxon>Schistosomatidae</taxon>
        <taxon>Schistosoma</taxon>
    </lineage>
</organism>
<dbReference type="PROSITE" id="PS50006">
    <property type="entry name" value="FHA_DOMAIN"/>
    <property type="match status" value="1"/>
</dbReference>
<name>A0A094ZLQ8_SCHHA</name>
<reference evidence="3" key="1">
    <citation type="journal article" date="2012" name="Nat. Genet.">
        <title>Whole-genome sequence of Schistosoma haematobium.</title>
        <authorList>
            <person name="Young N.D."/>
            <person name="Jex A.R."/>
            <person name="Li B."/>
            <person name="Liu S."/>
            <person name="Yang L."/>
            <person name="Xiong Z."/>
            <person name="Li Y."/>
            <person name="Cantacessi C."/>
            <person name="Hall R.S."/>
            <person name="Xu X."/>
            <person name="Chen F."/>
            <person name="Wu X."/>
            <person name="Zerlotini A."/>
            <person name="Oliveira G."/>
            <person name="Hofmann A."/>
            <person name="Zhang G."/>
            <person name="Fang X."/>
            <person name="Kang Y."/>
            <person name="Campbell B.E."/>
            <person name="Loukas A."/>
            <person name="Ranganathan S."/>
            <person name="Rollinson D."/>
            <person name="Rinaldi G."/>
            <person name="Brindley P.J."/>
            <person name="Yang H."/>
            <person name="Wang J."/>
            <person name="Wang J."/>
            <person name="Gasser R.B."/>
        </authorList>
    </citation>
    <scope>NUCLEOTIDE SEQUENCE [LARGE SCALE GENOMIC DNA]</scope>
</reference>
<dbReference type="Proteomes" id="UP000471633">
    <property type="component" value="Unassembled WGS sequence"/>
</dbReference>
<feature type="domain" description="FHA" evidence="1">
    <location>
        <begin position="255"/>
        <end position="304"/>
    </location>
</feature>
<reference evidence="2" key="4">
    <citation type="journal article" date="2022" name="PLoS Pathog.">
        <title>Chromosome-level genome of Schistosoma haematobium underpins genome-wide explorations of molecular variation.</title>
        <authorList>
            <person name="Stroehlein A.J."/>
            <person name="Korhonen P.K."/>
            <person name="Lee V.V."/>
            <person name="Ralph S.A."/>
            <person name="Mentink-Kane M."/>
            <person name="You H."/>
            <person name="McManus D.P."/>
            <person name="Tchuente L.T."/>
            <person name="Stothard J.R."/>
            <person name="Kaur P."/>
            <person name="Dudchenko O."/>
            <person name="Aiden E.L."/>
            <person name="Yang B."/>
            <person name="Yang H."/>
            <person name="Emery A.M."/>
            <person name="Webster B.L."/>
            <person name="Brindley P.J."/>
            <person name="Rollinson D."/>
            <person name="Chang B.C.H."/>
            <person name="Gasser R.B."/>
            <person name="Young N.D."/>
        </authorList>
    </citation>
    <scope>NUCLEOTIDE SEQUENCE</scope>
</reference>
<dbReference type="RefSeq" id="XP_012795370.1">
    <property type="nucleotide sequence ID" value="XM_012939916.3"/>
</dbReference>
<evidence type="ECO:0000313" key="4">
    <source>
        <dbReference type="Proteomes" id="UP000471633"/>
    </source>
</evidence>
<reference evidence="2" key="3">
    <citation type="submission" date="2021-06" db="EMBL/GenBank/DDBJ databases">
        <title>Chromosome-level genome assembly for S. haematobium.</title>
        <authorList>
            <person name="Stroehlein A.J."/>
        </authorList>
    </citation>
    <scope>NUCLEOTIDE SEQUENCE</scope>
</reference>
<sequence>MLMTDTFTAAHDNLIKNHGTPGLWFAHTADHCETPPKPRVRLDAIGIADRNKKHLTTAEISGFVNDFSNAGTNFSTDETNIEQKPQLRLRTPEAYGIAQKSKSESDKWCDFAENLHYQPVVRPPRIGTGELAKAILKNMTQECDWFKHKPFSQSNGEITSAKKISSSYSRRNEMNNWFTHSQTKEPSSHSTSNHPVRSRVKYEGVEYAIRDRGLDNLLSMKMSPNELYSSVPYGCPTKEAQNNAQWSKTGTEMALCLGRNLQQTDIDNHSSLLTRPHSATVRGSDAEQWRLLGRNGHMSNSMSLEAEEDPSNIVHHRVRPDGEIILEKSVSGSQVIDCLNMCNNNKDDSNTAFSGYRLRTEEALEAMKRNQGQMSDYLGSKASSVTKCYGRKFQIRAVRGSEAHEAALNNKGSAMKELITHDHLPPSPIGCGFAHVSQEAQETANLSRTGMISGLLGGPSMSNIPLVGVEAPPQRHVQYEAIEYANRDQGQEMKSILTQNWK</sequence>
<dbReference type="EMBL" id="AMPZ03000005">
    <property type="protein sequence ID" value="KAH9583156.1"/>
    <property type="molecule type" value="Genomic_DNA"/>
</dbReference>
<dbReference type="KEGG" id="shx:MS3_00007656"/>
<keyword evidence="4" id="KW-1185">Reference proteome</keyword>
<evidence type="ECO:0000259" key="1">
    <source>
        <dbReference type="PROSITE" id="PS50006"/>
    </source>
</evidence>
<reference evidence="2" key="2">
    <citation type="journal article" date="2019" name="Gigascience">
        <title>High-quality Schistosoma haematobium genome achieved by single-molecule and long-range sequencing.</title>
        <authorList>
            <person name="Stroehlein A.J."/>
            <person name="Korhonen P.K."/>
            <person name="Chong T.M."/>
            <person name="Lim Y.L."/>
            <person name="Chan K.G."/>
            <person name="Webster B."/>
            <person name="Rollinson D."/>
            <person name="Brindley P.J."/>
            <person name="Gasser R.B."/>
            <person name="Young N.D."/>
        </authorList>
    </citation>
    <scope>NUCLEOTIDE SEQUENCE</scope>
</reference>
<gene>
    <name evidence="2" type="ORF">MS3_00007656</name>
    <name evidence="3" type="ORF">MS3_03857</name>
</gene>
<proteinExistence type="predicted"/>
<protein>
    <recommendedName>
        <fullName evidence="1">FHA domain-containing protein</fullName>
    </recommendedName>
</protein>
<dbReference type="OrthoDB" id="6238492at2759"/>
<dbReference type="CTD" id="24591438"/>
<dbReference type="InterPro" id="IPR000253">
    <property type="entry name" value="FHA_dom"/>
</dbReference>
<accession>A0A094ZLQ8</accession>
<dbReference type="AlphaFoldDB" id="A0A094ZLQ8"/>
<dbReference type="GeneID" id="24591438"/>